<protein>
    <submittedName>
        <fullName evidence="1">Uncharacterized protein</fullName>
    </submittedName>
</protein>
<keyword evidence="2" id="KW-1185">Reference proteome</keyword>
<evidence type="ECO:0000313" key="1">
    <source>
        <dbReference type="EMBL" id="EDX71897.1"/>
    </source>
</evidence>
<sequence length="85" mass="9599">MSTSHSDEKKSVQPRQQSDSQLQAIAYSLDSLVPGFYLWLGDLKIRLGGSEPEETYPGIIHSWWGMALVLPGYRIYSTYQGSYDP</sequence>
<reference evidence="1 2" key="1">
    <citation type="submission" date="2008-07" db="EMBL/GenBank/DDBJ databases">
        <authorList>
            <person name="Tandeau de Marsac N."/>
            <person name="Ferriera S."/>
            <person name="Johnson J."/>
            <person name="Kravitz S."/>
            <person name="Beeson K."/>
            <person name="Sutton G."/>
            <person name="Rogers Y.-H."/>
            <person name="Friedman R."/>
            <person name="Frazier M."/>
            <person name="Venter J.C."/>
        </authorList>
    </citation>
    <scope>NUCLEOTIDE SEQUENCE [LARGE SCALE GENOMIC DNA]</scope>
    <source>
        <strain evidence="1 2">PCC 7420</strain>
    </source>
</reference>
<accession>B4W1G3</accession>
<dbReference type="HOGENOM" id="CLU_179052_0_0_3"/>
<dbReference type="OrthoDB" id="573034at2"/>
<dbReference type="STRING" id="118168.MC7420_5041"/>
<dbReference type="EMBL" id="DS989868">
    <property type="protein sequence ID" value="EDX71897.1"/>
    <property type="molecule type" value="Genomic_DNA"/>
</dbReference>
<gene>
    <name evidence="1" type="ORF">MC7420_5041</name>
</gene>
<name>B4W1G3_9CYAN</name>
<dbReference type="eggNOG" id="ENOG503370Z">
    <property type="taxonomic scope" value="Bacteria"/>
</dbReference>
<proteinExistence type="predicted"/>
<evidence type="ECO:0000313" key="2">
    <source>
        <dbReference type="Proteomes" id="UP000003835"/>
    </source>
</evidence>
<dbReference type="Proteomes" id="UP000003835">
    <property type="component" value="Unassembled WGS sequence"/>
</dbReference>
<organism evidence="1 2">
    <name type="scientific">Coleofasciculus chthonoplastes PCC 7420</name>
    <dbReference type="NCBI Taxonomy" id="118168"/>
    <lineage>
        <taxon>Bacteria</taxon>
        <taxon>Bacillati</taxon>
        <taxon>Cyanobacteriota</taxon>
        <taxon>Cyanophyceae</taxon>
        <taxon>Coleofasciculales</taxon>
        <taxon>Coleofasciculaceae</taxon>
        <taxon>Coleofasciculus</taxon>
    </lineage>
</organism>
<dbReference type="RefSeq" id="WP_006105007.1">
    <property type="nucleotide sequence ID" value="NZ_DS989868.1"/>
</dbReference>
<dbReference type="AlphaFoldDB" id="B4W1G3"/>